<dbReference type="CTD" id="4671"/>
<dbReference type="InterPro" id="IPR053882">
    <property type="entry name" value="Nlrc4-like_WHD"/>
</dbReference>
<dbReference type="GO" id="GO:0046872">
    <property type="term" value="F:metal ion binding"/>
    <property type="evidence" value="ECO:0007669"/>
    <property type="project" value="UniProtKB-KW"/>
</dbReference>
<dbReference type="GO" id="GO:0005524">
    <property type="term" value="F:ATP binding"/>
    <property type="evidence" value="ECO:0007669"/>
    <property type="project" value="UniProtKB-KW"/>
</dbReference>
<dbReference type="GO" id="GO:0043027">
    <property type="term" value="F:cysteine-type endopeptidase inhibitor activity involved in apoptotic process"/>
    <property type="evidence" value="ECO:0007669"/>
    <property type="project" value="InterPro"/>
</dbReference>
<dbReference type="InterPro" id="IPR001370">
    <property type="entry name" value="BIR_rpt"/>
</dbReference>
<evidence type="ECO:0000259" key="7">
    <source>
        <dbReference type="PROSITE" id="PS50837"/>
    </source>
</evidence>
<dbReference type="PROSITE" id="PS50143">
    <property type="entry name" value="BIR_REPEAT_2"/>
    <property type="match status" value="3"/>
</dbReference>
<dbReference type="GO" id="GO:0006915">
    <property type="term" value="P:apoptotic process"/>
    <property type="evidence" value="ECO:0007669"/>
    <property type="project" value="UniProtKB-KW"/>
</dbReference>
<gene>
    <name evidence="9" type="primary">NAIP</name>
</gene>
<keyword evidence="4" id="KW-0547">Nucleotide-binding</keyword>
<dbReference type="GO" id="GO:0043066">
    <property type="term" value="P:negative regulation of apoptotic process"/>
    <property type="evidence" value="ECO:0007669"/>
    <property type="project" value="InterPro"/>
</dbReference>
<dbReference type="GeneID" id="103063161"/>
<name>A0A9F5J653_PYTBI</name>
<feature type="domain" description="NACHT" evidence="7">
    <location>
        <begin position="463"/>
        <end position="587"/>
    </location>
</feature>
<dbReference type="RefSeq" id="XP_025033537.1">
    <property type="nucleotide sequence ID" value="XM_025177769.1"/>
</dbReference>
<accession>A0A9F5J653</accession>
<keyword evidence="2" id="KW-0479">Metal-binding</keyword>
<dbReference type="FunFam" id="3.40.50.300:FF:001126">
    <property type="entry name" value="Baculoviral IAP repeat-containing protein 1"/>
    <property type="match status" value="1"/>
</dbReference>
<dbReference type="SUPFAM" id="SSF57924">
    <property type="entry name" value="Inhibitor of apoptosis (IAP) repeat"/>
    <property type="match status" value="3"/>
</dbReference>
<dbReference type="InterPro" id="IPR040535">
    <property type="entry name" value="NLRC4_HD"/>
</dbReference>
<evidence type="ECO:0000313" key="9">
    <source>
        <dbReference type="RefSeq" id="XP_025033537.1"/>
    </source>
</evidence>
<evidence type="ECO:0000256" key="5">
    <source>
        <dbReference type="ARBA" id="ARBA00022833"/>
    </source>
</evidence>
<evidence type="ECO:0000256" key="3">
    <source>
        <dbReference type="ARBA" id="ARBA00022737"/>
    </source>
</evidence>
<dbReference type="GO" id="GO:0042742">
    <property type="term" value="P:defense response to bacterium"/>
    <property type="evidence" value="ECO:0007669"/>
    <property type="project" value="TreeGrafter"/>
</dbReference>
<dbReference type="InterPro" id="IPR028789">
    <property type="entry name" value="Naip"/>
</dbReference>
<evidence type="ECO:0000256" key="2">
    <source>
        <dbReference type="ARBA" id="ARBA00022723"/>
    </source>
</evidence>
<keyword evidence="1" id="KW-0053">Apoptosis</keyword>
<dbReference type="InterPro" id="IPR027417">
    <property type="entry name" value="P-loop_NTPase"/>
</dbReference>
<keyword evidence="6" id="KW-0067">ATP-binding</keyword>
<evidence type="ECO:0000256" key="1">
    <source>
        <dbReference type="ARBA" id="ARBA00022703"/>
    </source>
</evidence>
<dbReference type="OrthoDB" id="4034597at2759"/>
<dbReference type="OMA" id="FENWPFY"/>
<dbReference type="Pfam" id="PF00653">
    <property type="entry name" value="BIR"/>
    <property type="match status" value="3"/>
</dbReference>
<dbReference type="Proteomes" id="UP000695026">
    <property type="component" value="Unplaced"/>
</dbReference>
<sequence>MATQETSADISNISELDPSYFEAFYPQMNFNFSMLIEEMELDYQQIRKQLQRGFNSTMRSEAKRLKTFLSLPSNCKSTWAPSEMAAAGFYNTNVKSAIQCFCCGLVLLARHIERSPFEEHKKQWSSCKFILGKEVGNISKYDVRVQNPEDNSLEVKNEHKEMESRLESFTNWPFYCKEIQPALLANAGFFFTGIKDTVQCFACTGCLGNWEEGDDPWKEHAKWFPECEFLQMKKSRDEIKQYIQNYHGFFGIMGKHFAAPAGKCLPSDPEEIEPSLNIYKDEEIRLESFKTWPRDAHADPAILAKAGFFYTGRKDVVQCFYCSGYLNDWKETDDPWKEHATFFPHCKQSDPERRISLENREMQTKAESQQEKQTDFNENLNEIEAVCSAMTNIALDEHEWLQRKLSKAYDDSNFRKIFSFGDHTHFAIDLKLLYGDMAIVSKDINNQPLQQLTLPQILESFHSITVIEGEAGSGKTALLRKIAILWASGCCPILNRFKLVFYLSLNSGERDQSLAGLICSQVVGLRGTLTEDSLRNICQSLTNEVLFLLDEFDKMNGLPHAIEDLIQKNYLNKHCLVITVRPNQVREIRQHANTIFSILEFPLSSTLYLLKKLFSYNIRFLEEFYCQLAQEETMHSMFKTPLFVVALGSYWAQYPNGKIFAGTVILKAYMLYSLLKYPQKMDCVRAVVSACGELALQGLFKSLFNFSEKDLSEAGVNGEEALWFGMLSKFTAQRLQPLYKFFHLSFQEFLAGQRMSELLASDVQADREKGLEYLQQINTFVKISGRYQYILRYACSEPSKAVPIIISHLLNLPSCKKSFESHSDNDIYLQQTPKLNLMQYQYISAAFDLIPELYLSKFTETVLTFATELAYQSNMVSSCAPMILEFLTGKEVCLSLFASKDRFIHQLCLDYPESLFLPSRFEESLSGKKEYVDMSPLESACFKLNAPVVEPIYTHAFKLSSNVTQQIKEDTDVINSVKTLFPRMIPDSIITPFLHVKGCEKIPYLKFDISCMTSLEAPDIQNLKRLFSFFDNIELSLYNCKGFLESIRPAIEENLKSFKTFSIHSTELNMLEENLLLSMSSLESLDFHWNTSVPETLFANLDKYTFLKELSLNLSNCHNVFDTIPEGFKNLHHIEKLLIDHVQFKTSSPRLVEFIRNFPNLSAFHLKNSDFSDLGALMDAMSSCKKLTEILLNELNVRDEDLYTLTAVLPNFTALKILSLSRLNLINKEACTALALALRSLVNLEQLALPIGEGIHHAAKMIVQQCSHFPNLRKLEFNEFLSAEGLMEIAKVAVDGGFQKLELLCLSANHNITEETWRNFFQTLSNMPDLQTMDFNRLFTHQIKCQATTVKSFVQCVSRLPNLRTIAMQGWLFDEKDLTMFEIMKEQHPQSKNLSLTWKYILPFAPIVNE</sequence>
<dbReference type="PANTHER" id="PTHR46914:SF1">
    <property type="entry name" value="BACULOVIRAL IAP REPEAT-CONTAINING PROTEIN 1"/>
    <property type="match status" value="1"/>
</dbReference>
<keyword evidence="8" id="KW-1185">Reference proteome</keyword>
<dbReference type="InterPro" id="IPR007111">
    <property type="entry name" value="NACHT_NTPase"/>
</dbReference>
<dbReference type="SUPFAM" id="SSF52047">
    <property type="entry name" value="RNI-like"/>
    <property type="match status" value="1"/>
</dbReference>
<dbReference type="SMART" id="SM00238">
    <property type="entry name" value="BIR"/>
    <property type="match status" value="3"/>
</dbReference>
<dbReference type="PANTHER" id="PTHR46914">
    <property type="entry name" value="BACULOVIRAL IAP REPEAT-CONTAINING PROTEIN 1"/>
    <property type="match status" value="1"/>
</dbReference>
<dbReference type="PROSITE" id="PS50837">
    <property type="entry name" value="NACHT"/>
    <property type="match status" value="1"/>
</dbReference>
<dbReference type="Gene3D" id="3.40.50.300">
    <property type="entry name" value="P-loop containing nucleotide triphosphate hydrolases"/>
    <property type="match status" value="1"/>
</dbReference>
<dbReference type="Gene3D" id="1.10.1170.10">
    <property type="entry name" value="Inhibitor Of Apoptosis Protein (2mihbC-IAP-1), Chain A"/>
    <property type="match status" value="3"/>
</dbReference>
<dbReference type="SUPFAM" id="SSF52540">
    <property type="entry name" value="P-loop containing nucleoside triphosphate hydrolases"/>
    <property type="match status" value="1"/>
</dbReference>
<dbReference type="GO" id="GO:0070269">
    <property type="term" value="P:pyroptotic inflammatory response"/>
    <property type="evidence" value="ECO:0007669"/>
    <property type="project" value="TreeGrafter"/>
</dbReference>
<dbReference type="Pfam" id="PF17889">
    <property type="entry name" value="NLRC4_HD"/>
    <property type="match status" value="1"/>
</dbReference>
<proteinExistence type="predicted"/>
<evidence type="ECO:0000313" key="8">
    <source>
        <dbReference type="Proteomes" id="UP000695026"/>
    </source>
</evidence>
<dbReference type="KEGG" id="pbi:103063161"/>
<protein>
    <submittedName>
        <fullName evidence="9">Baculoviral IAP repeat-containing protein 1</fullName>
    </submittedName>
</protein>
<dbReference type="Pfam" id="PF22524">
    <property type="entry name" value="WHD_Nlrc4"/>
    <property type="match status" value="1"/>
</dbReference>
<dbReference type="Pfam" id="PF05729">
    <property type="entry name" value="NACHT"/>
    <property type="match status" value="1"/>
</dbReference>
<evidence type="ECO:0000256" key="6">
    <source>
        <dbReference type="ARBA" id="ARBA00022840"/>
    </source>
</evidence>
<organism evidence="8 9">
    <name type="scientific">Python bivittatus</name>
    <name type="common">Burmese python</name>
    <name type="synonym">Python molurus bivittatus</name>
    <dbReference type="NCBI Taxonomy" id="176946"/>
    <lineage>
        <taxon>Eukaryota</taxon>
        <taxon>Metazoa</taxon>
        <taxon>Chordata</taxon>
        <taxon>Craniata</taxon>
        <taxon>Vertebrata</taxon>
        <taxon>Euteleostomi</taxon>
        <taxon>Lepidosauria</taxon>
        <taxon>Squamata</taxon>
        <taxon>Bifurcata</taxon>
        <taxon>Unidentata</taxon>
        <taxon>Episquamata</taxon>
        <taxon>Toxicofera</taxon>
        <taxon>Serpentes</taxon>
        <taxon>Henophidia</taxon>
        <taxon>Pythonidae</taxon>
        <taxon>Python</taxon>
    </lineage>
</organism>
<dbReference type="GO" id="GO:0016045">
    <property type="term" value="P:detection of bacterium"/>
    <property type="evidence" value="ECO:0007669"/>
    <property type="project" value="TreeGrafter"/>
</dbReference>
<dbReference type="CDD" id="cd00022">
    <property type="entry name" value="BIR"/>
    <property type="match status" value="3"/>
</dbReference>
<evidence type="ECO:0000256" key="4">
    <source>
        <dbReference type="ARBA" id="ARBA00022741"/>
    </source>
</evidence>
<keyword evidence="3" id="KW-0677">Repeat</keyword>
<dbReference type="Gene3D" id="3.80.10.10">
    <property type="entry name" value="Ribonuclease Inhibitor"/>
    <property type="match status" value="2"/>
</dbReference>
<reference evidence="9" key="1">
    <citation type="submission" date="2025-08" db="UniProtKB">
        <authorList>
            <consortium name="RefSeq"/>
        </authorList>
    </citation>
    <scope>IDENTIFICATION</scope>
    <source>
        <tissue evidence="9">Liver</tissue>
    </source>
</reference>
<dbReference type="GO" id="GO:0072557">
    <property type="term" value="C:IPAF inflammasome complex"/>
    <property type="evidence" value="ECO:0007669"/>
    <property type="project" value="TreeGrafter"/>
</dbReference>
<keyword evidence="5" id="KW-0862">Zinc</keyword>
<dbReference type="InterPro" id="IPR032675">
    <property type="entry name" value="LRR_dom_sf"/>
</dbReference>